<dbReference type="InterPro" id="IPR024516">
    <property type="entry name" value="Mce_C"/>
</dbReference>
<comment type="caution">
    <text evidence="4">The sequence shown here is derived from an EMBL/GenBank/DDBJ whole genome shotgun (WGS) entry which is preliminary data.</text>
</comment>
<feature type="compositionally biased region" description="Low complexity" evidence="1">
    <location>
        <begin position="401"/>
        <end position="419"/>
    </location>
</feature>
<dbReference type="Proteomes" id="UP000380867">
    <property type="component" value="Unassembled WGS sequence"/>
</dbReference>
<feature type="domain" description="Mammalian cell entry C-terminal" evidence="3">
    <location>
        <begin position="127"/>
        <end position="288"/>
    </location>
</feature>
<organism evidence="4 5">
    <name type="scientific">Aeromicrobium ginsengisoli</name>
    <dbReference type="NCBI Taxonomy" id="363867"/>
    <lineage>
        <taxon>Bacteria</taxon>
        <taxon>Bacillati</taxon>
        <taxon>Actinomycetota</taxon>
        <taxon>Actinomycetes</taxon>
        <taxon>Propionibacteriales</taxon>
        <taxon>Nocardioidaceae</taxon>
        <taxon>Aeromicrobium</taxon>
    </lineage>
</organism>
<dbReference type="Pfam" id="PF11887">
    <property type="entry name" value="Mce4_CUP1"/>
    <property type="match status" value="1"/>
</dbReference>
<reference evidence="4" key="1">
    <citation type="submission" date="2019-09" db="EMBL/GenBank/DDBJ databases">
        <authorList>
            <person name="Li J."/>
        </authorList>
    </citation>
    <scope>NUCLEOTIDE SEQUENCE [LARGE SCALE GENOMIC DNA]</scope>
    <source>
        <strain evidence="4">JCM 14732</strain>
    </source>
</reference>
<dbReference type="PANTHER" id="PTHR33371:SF15">
    <property type="entry name" value="LIPOPROTEIN LPRN"/>
    <property type="match status" value="1"/>
</dbReference>
<evidence type="ECO:0000259" key="3">
    <source>
        <dbReference type="Pfam" id="PF11887"/>
    </source>
</evidence>
<evidence type="ECO:0000256" key="1">
    <source>
        <dbReference type="SAM" id="MobiDB-lite"/>
    </source>
</evidence>
<dbReference type="InterPro" id="IPR003399">
    <property type="entry name" value="Mce/MlaD"/>
</dbReference>
<feature type="domain" description="Mce/MlaD" evidence="2">
    <location>
        <begin position="41"/>
        <end position="115"/>
    </location>
</feature>
<dbReference type="PROSITE" id="PS51257">
    <property type="entry name" value="PROKAR_LIPOPROTEIN"/>
    <property type="match status" value="1"/>
</dbReference>
<evidence type="ECO:0000313" key="4">
    <source>
        <dbReference type="EMBL" id="KAA1395983.1"/>
    </source>
</evidence>
<evidence type="ECO:0000313" key="5">
    <source>
        <dbReference type="Proteomes" id="UP000380867"/>
    </source>
</evidence>
<dbReference type="OrthoDB" id="9774928at2"/>
<gene>
    <name evidence="4" type="ORF">ESP70_017805</name>
</gene>
<protein>
    <submittedName>
        <fullName evidence="4">MCE family protein</fullName>
    </submittedName>
</protein>
<feature type="region of interest" description="Disordered" evidence="1">
    <location>
        <begin position="116"/>
        <end position="141"/>
    </location>
</feature>
<dbReference type="PANTHER" id="PTHR33371">
    <property type="entry name" value="INTERMEMBRANE PHOSPHOLIPID TRANSPORT SYSTEM BINDING PROTEIN MLAD-RELATED"/>
    <property type="match status" value="1"/>
</dbReference>
<dbReference type="RefSeq" id="WP_149690630.1">
    <property type="nucleotide sequence ID" value="NZ_SDPQ02000003.1"/>
</dbReference>
<accession>A0A5M4FC53</accession>
<dbReference type="GO" id="GO:0005576">
    <property type="term" value="C:extracellular region"/>
    <property type="evidence" value="ECO:0007669"/>
    <property type="project" value="TreeGrafter"/>
</dbReference>
<feature type="region of interest" description="Disordered" evidence="1">
    <location>
        <begin position="393"/>
        <end position="442"/>
    </location>
</feature>
<dbReference type="AlphaFoldDB" id="A0A5M4FC53"/>
<proteinExistence type="predicted"/>
<keyword evidence="5" id="KW-1185">Reference proteome</keyword>
<evidence type="ECO:0000259" key="2">
    <source>
        <dbReference type="Pfam" id="PF02470"/>
    </source>
</evidence>
<dbReference type="NCBIfam" id="TIGR00996">
    <property type="entry name" value="Mtu_fam_mce"/>
    <property type="match status" value="1"/>
</dbReference>
<sequence>MTSLRLRVVMGTVLALLLSGCGFSGIYDVPLPGNKVNHDNGFTIKADFADALNLVPRSSVMVGDVPVGQVESVTRVGWHARVTMLVRKDVVLPDNAEAQIRQTSLLGEKFVALSAPPADPEGKPASTGRLGPNDVIPIGRTGRNPEVEEVLGALSLVLTGGGVGQIQSITHELNEMMDGRTGKIRDVLGQVGTLVRTLNSQKGDIVQAMESINGLSSTLVAEKQTIGDALDAAGPAIDVLRDQHTQLVRMLSELDRLGDVGTRVINETKDDLIAELAHLEPVLRKLSDTGDSLVPGLVAAASYPFPVDAAAAIKGDFANVVFKMQIKLTPISEGGLLPTTLQDVVTLCRATPAAPLCSPAGDAVEQLCSVLATLPLCKDTDADEVAAALARVEKDAGSTKPSGSSGSADGPGTTTPDPGATGGGSGGSLAELLEGLLGGGSS</sequence>
<dbReference type="Pfam" id="PF02470">
    <property type="entry name" value="MlaD"/>
    <property type="match status" value="1"/>
</dbReference>
<name>A0A5M4FC53_9ACTN</name>
<dbReference type="InterPro" id="IPR005693">
    <property type="entry name" value="Mce"/>
</dbReference>
<dbReference type="InterPro" id="IPR052336">
    <property type="entry name" value="MlaD_Phospholipid_Transporter"/>
</dbReference>
<dbReference type="EMBL" id="SDPQ02000003">
    <property type="protein sequence ID" value="KAA1395983.1"/>
    <property type="molecule type" value="Genomic_DNA"/>
</dbReference>